<feature type="transmembrane region" description="Helical" evidence="5">
    <location>
        <begin position="135"/>
        <end position="160"/>
    </location>
</feature>
<organism evidence="6 7">
    <name type="scientific">Mortierella polycephala</name>
    <dbReference type="NCBI Taxonomy" id="41804"/>
    <lineage>
        <taxon>Eukaryota</taxon>
        <taxon>Fungi</taxon>
        <taxon>Fungi incertae sedis</taxon>
        <taxon>Mucoromycota</taxon>
        <taxon>Mortierellomycotina</taxon>
        <taxon>Mortierellomycetes</taxon>
        <taxon>Mortierellales</taxon>
        <taxon>Mortierellaceae</taxon>
        <taxon>Mortierella</taxon>
    </lineage>
</organism>
<evidence type="ECO:0000256" key="3">
    <source>
        <dbReference type="ARBA" id="ARBA00022989"/>
    </source>
</evidence>
<dbReference type="OrthoDB" id="63113at2759"/>
<dbReference type="AlphaFoldDB" id="A0A9P6Q9G6"/>
<evidence type="ECO:0000313" key="6">
    <source>
        <dbReference type="EMBL" id="KAG0263588.1"/>
    </source>
</evidence>
<reference evidence="6" key="1">
    <citation type="journal article" date="2020" name="Fungal Divers.">
        <title>Resolving the Mortierellaceae phylogeny through synthesis of multi-gene phylogenetics and phylogenomics.</title>
        <authorList>
            <person name="Vandepol N."/>
            <person name="Liber J."/>
            <person name="Desiro A."/>
            <person name="Na H."/>
            <person name="Kennedy M."/>
            <person name="Barry K."/>
            <person name="Grigoriev I.V."/>
            <person name="Miller A.N."/>
            <person name="O'Donnell K."/>
            <person name="Stajich J.E."/>
            <person name="Bonito G."/>
        </authorList>
    </citation>
    <scope>NUCLEOTIDE SEQUENCE</scope>
    <source>
        <strain evidence="6">KOD948</strain>
    </source>
</reference>
<comment type="caution">
    <text evidence="6">The sequence shown here is derived from an EMBL/GenBank/DDBJ whole genome shotgun (WGS) entry which is preliminary data.</text>
</comment>
<name>A0A9P6Q9G6_9FUNG</name>
<keyword evidence="7" id="KW-1185">Reference proteome</keyword>
<accession>A0A9P6Q9G6</accession>
<keyword evidence="2 5" id="KW-0812">Transmembrane</keyword>
<evidence type="ECO:0000256" key="2">
    <source>
        <dbReference type="ARBA" id="ARBA00022692"/>
    </source>
</evidence>
<dbReference type="EMBL" id="JAAAJA010000071">
    <property type="protein sequence ID" value="KAG0263588.1"/>
    <property type="molecule type" value="Genomic_DNA"/>
</dbReference>
<comment type="subcellular location">
    <subcellularLocation>
        <location evidence="1 5">Membrane</location>
        <topology evidence="1 5">Multi-pass membrane protein</topology>
    </subcellularLocation>
</comment>
<dbReference type="GO" id="GO:0016020">
    <property type="term" value="C:membrane"/>
    <property type="evidence" value="ECO:0007669"/>
    <property type="project" value="UniProtKB-SubCell"/>
</dbReference>
<keyword evidence="3 5" id="KW-1133">Transmembrane helix</keyword>
<evidence type="ECO:0000256" key="4">
    <source>
        <dbReference type="ARBA" id="ARBA00023136"/>
    </source>
</evidence>
<sequence>MAAPSYTPVPINNPFNGSFPMPPINESPATLGLGYIKKFREEHLSSLRPFSEFFDANRFSKPDGLACVTSRFNYNLSHFRGNYTVVFLGITAYSLITNAMLMFSVGFVVGGSHLISKVPPGGVVIGASTYNARQLQTGLVCAAVPLFFFSSTIGTIFWIVGASAVSILGHAAFMQEGVDGDFASAV</sequence>
<dbReference type="PANTHER" id="PTHR19317">
    <property type="entry name" value="PRENYLATED RAB ACCEPTOR 1-RELATED"/>
    <property type="match status" value="1"/>
</dbReference>
<dbReference type="InterPro" id="IPR004895">
    <property type="entry name" value="Prenylated_rab_accept_PRA1"/>
</dbReference>
<evidence type="ECO:0000256" key="5">
    <source>
        <dbReference type="RuleBase" id="RU363107"/>
    </source>
</evidence>
<dbReference type="Pfam" id="PF03208">
    <property type="entry name" value="PRA1"/>
    <property type="match status" value="1"/>
</dbReference>
<evidence type="ECO:0000256" key="1">
    <source>
        <dbReference type="ARBA" id="ARBA00004141"/>
    </source>
</evidence>
<feature type="transmembrane region" description="Helical" evidence="5">
    <location>
        <begin position="85"/>
        <end position="115"/>
    </location>
</feature>
<dbReference type="Proteomes" id="UP000726737">
    <property type="component" value="Unassembled WGS sequence"/>
</dbReference>
<keyword evidence="4 5" id="KW-0472">Membrane</keyword>
<protein>
    <recommendedName>
        <fullName evidence="5">PRA1 family protein</fullName>
    </recommendedName>
</protein>
<dbReference type="GO" id="GO:0005794">
    <property type="term" value="C:Golgi apparatus"/>
    <property type="evidence" value="ECO:0007669"/>
    <property type="project" value="TreeGrafter"/>
</dbReference>
<evidence type="ECO:0000313" key="7">
    <source>
        <dbReference type="Proteomes" id="UP000726737"/>
    </source>
</evidence>
<proteinExistence type="inferred from homology"/>
<comment type="similarity">
    <text evidence="5">Belongs to the PRA1 family.</text>
</comment>
<dbReference type="PANTHER" id="PTHR19317:SF0">
    <property type="entry name" value="PRENYLATED RAB ACCEPTOR PROTEIN 1"/>
    <property type="match status" value="1"/>
</dbReference>
<gene>
    <name evidence="6" type="ORF">BG011_008532</name>
</gene>